<proteinExistence type="predicted"/>
<dbReference type="EMBL" id="MN740792">
    <property type="protein sequence ID" value="QHU11937.1"/>
    <property type="molecule type" value="Genomic_DNA"/>
</dbReference>
<reference evidence="1" key="1">
    <citation type="journal article" date="2020" name="Nature">
        <title>Giant virus diversity and host interactions through global metagenomics.</title>
        <authorList>
            <person name="Schulz F."/>
            <person name="Roux S."/>
            <person name="Paez-Espino D."/>
            <person name="Jungbluth S."/>
            <person name="Walsh D.A."/>
            <person name="Denef V.J."/>
            <person name="McMahon K.D."/>
            <person name="Konstantinidis K.T."/>
            <person name="Eloe-Fadrosh E.A."/>
            <person name="Kyrpides N.C."/>
            <person name="Woyke T."/>
        </authorList>
    </citation>
    <scope>NUCLEOTIDE SEQUENCE</scope>
    <source>
        <strain evidence="1">GVMAG-S-1101169-75</strain>
    </source>
</reference>
<evidence type="ECO:0000313" key="1">
    <source>
        <dbReference type="EMBL" id="QHU11937.1"/>
    </source>
</evidence>
<name>A0A6C0K5E5_9ZZZZ</name>
<dbReference type="AlphaFoldDB" id="A0A6C0K5E5"/>
<accession>A0A6C0K5E5</accession>
<organism evidence="1">
    <name type="scientific">viral metagenome</name>
    <dbReference type="NCBI Taxonomy" id="1070528"/>
    <lineage>
        <taxon>unclassified sequences</taxon>
        <taxon>metagenomes</taxon>
        <taxon>organismal metagenomes</taxon>
    </lineage>
</organism>
<sequence>MHVLPNSLWVGFVIGNTSVVQDFLPDSLEMAPIKIFRTLPARYYLFFNFFTTEEGLNHLEIITVGRECSTGHKRFVILDSFVDDDDKQRMSLIQTTNVVGAIMMGNFTVMGRKTWEIRMLSSAFSIGCKKYIYNPKISKYPIALEFDPEETHQVRPLRKAIVHHHFPAWTSTMKLSLEPEIAFYYSGSIRFHTRPRTNTETETKIEPDYERDDDMNPLLFMNEFFFL</sequence>
<protein>
    <submittedName>
        <fullName evidence="1">Uncharacterized protein</fullName>
    </submittedName>
</protein>